<comment type="subcellular location">
    <subcellularLocation>
        <location evidence="1">Cell membrane</location>
        <topology evidence="1">Multi-pass membrane protein</topology>
    </subcellularLocation>
</comment>
<dbReference type="InterPro" id="IPR000326">
    <property type="entry name" value="PAP2/HPO"/>
</dbReference>
<sequence length="245" mass="25194">MSTERRTRRRTPARGPLGAVAVLVAGAGALLALAPGGLGREDPVRITDGTSASVYRELSDAAGDGPGWLGGLFELATEGTLVVLGLLLLWTGLRAWRAKDGVLAAGVVLTGLGTVVAYGVSEALKLVADEERPCRAVPGADPLAECPPPGDWSFPSNHATLATALAVGLALVWPRLAAVTLPLAGAAALLRVLVGVHYPHDVLAGAVLGAAVVAAAVLLWPRSRPLPFLWRSAAPPRRAESRSSR</sequence>
<reference evidence="7 8" key="1">
    <citation type="submission" date="2018-10" db="EMBL/GenBank/DDBJ databases">
        <title>Isolation of pseudouridimycin from Streptomyces albus DSM 40763.</title>
        <authorList>
            <person name="Rosenqvist P."/>
            <person name="Metsae-Ketelae M."/>
            <person name="Virta P."/>
        </authorList>
    </citation>
    <scope>NUCLEOTIDE SEQUENCE [LARGE SCALE GENOMIC DNA]</scope>
    <source>
        <strain evidence="7 8">DSM 40763</strain>
    </source>
</reference>
<dbReference type="Gene3D" id="1.20.144.10">
    <property type="entry name" value="Phosphatidic acid phosphatase type 2/haloperoxidase"/>
    <property type="match status" value="1"/>
</dbReference>
<gene>
    <name evidence="7" type="ORF">D8771_31500</name>
</gene>
<keyword evidence="5" id="KW-1133">Transmembrane helix</keyword>
<evidence type="ECO:0000313" key="8">
    <source>
        <dbReference type="Proteomes" id="UP000298111"/>
    </source>
</evidence>
<dbReference type="InterPro" id="IPR036938">
    <property type="entry name" value="PAP2/HPO_sf"/>
</dbReference>
<dbReference type="GeneID" id="75181577"/>
<keyword evidence="3" id="KW-0812">Transmembrane</keyword>
<keyword evidence="2" id="KW-1003">Cell membrane</keyword>
<organism evidence="7 8">
    <name type="scientific">Streptomyces albus</name>
    <dbReference type="NCBI Taxonomy" id="1888"/>
    <lineage>
        <taxon>Bacteria</taxon>
        <taxon>Bacillati</taxon>
        <taxon>Actinomycetota</taxon>
        <taxon>Actinomycetes</taxon>
        <taxon>Kitasatosporales</taxon>
        <taxon>Streptomycetaceae</taxon>
        <taxon>Streptomyces</taxon>
    </lineage>
</organism>
<dbReference type="SMART" id="SM00014">
    <property type="entry name" value="acidPPc"/>
    <property type="match status" value="1"/>
</dbReference>
<dbReference type="PANTHER" id="PTHR14969:SF62">
    <property type="entry name" value="DECAPRENYLPHOSPHORYL-5-PHOSPHORIBOSE PHOSPHATASE RV3807C-RELATED"/>
    <property type="match status" value="1"/>
</dbReference>
<dbReference type="PANTHER" id="PTHR14969">
    <property type="entry name" value="SPHINGOSINE-1-PHOSPHATE PHOSPHOHYDROLASE"/>
    <property type="match status" value="1"/>
</dbReference>
<dbReference type="SUPFAM" id="SSF48317">
    <property type="entry name" value="Acid phosphatase/Vanadium-dependent haloperoxidase"/>
    <property type="match status" value="1"/>
</dbReference>
<dbReference type="EMBL" id="RCIY01000114">
    <property type="protein sequence ID" value="TGG75550.1"/>
    <property type="molecule type" value="Genomic_DNA"/>
</dbReference>
<evidence type="ECO:0000256" key="4">
    <source>
        <dbReference type="ARBA" id="ARBA00022801"/>
    </source>
</evidence>
<dbReference type="GO" id="GO:0005886">
    <property type="term" value="C:plasma membrane"/>
    <property type="evidence" value="ECO:0007669"/>
    <property type="project" value="UniProtKB-SubCell"/>
</dbReference>
<proteinExistence type="predicted"/>
<dbReference type="Proteomes" id="UP000298111">
    <property type="component" value="Unassembled WGS sequence"/>
</dbReference>
<dbReference type="RefSeq" id="WP_106963720.1">
    <property type="nucleotide sequence ID" value="NZ_BBQG01000021.1"/>
</dbReference>
<comment type="caution">
    <text evidence="7">The sequence shown here is derived from an EMBL/GenBank/DDBJ whole genome shotgun (WGS) entry which is preliminary data.</text>
</comment>
<evidence type="ECO:0000256" key="2">
    <source>
        <dbReference type="ARBA" id="ARBA00022475"/>
    </source>
</evidence>
<evidence type="ECO:0000313" key="7">
    <source>
        <dbReference type="EMBL" id="TGG75550.1"/>
    </source>
</evidence>
<dbReference type="Pfam" id="PF01569">
    <property type="entry name" value="PAP2"/>
    <property type="match status" value="1"/>
</dbReference>
<dbReference type="AlphaFoldDB" id="A0A6C1C4M8"/>
<protein>
    <submittedName>
        <fullName evidence="7">Phosphatase PAP2 family protein</fullName>
    </submittedName>
</protein>
<evidence type="ECO:0000256" key="5">
    <source>
        <dbReference type="ARBA" id="ARBA00022989"/>
    </source>
</evidence>
<name>A0A6C1C4M8_9ACTN</name>
<evidence type="ECO:0000256" key="3">
    <source>
        <dbReference type="ARBA" id="ARBA00022692"/>
    </source>
</evidence>
<keyword evidence="4" id="KW-0378">Hydrolase</keyword>
<keyword evidence="6" id="KW-0472">Membrane</keyword>
<evidence type="ECO:0000256" key="6">
    <source>
        <dbReference type="ARBA" id="ARBA00023136"/>
    </source>
</evidence>
<dbReference type="GO" id="GO:0016787">
    <property type="term" value="F:hydrolase activity"/>
    <property type="evidence" value="ECO:0007669"/>
    <property type="project" value="UniProtKB-KW"/>
</dbReference>
<accession>A0A6C1C4M8</accession>
<evidence type="ECO:0000256" key="1">
    <source>
        <dbReference type="ARBA" id="ARBA00004651"/>
    </source>
</evidence>